<evidence type="ECO:0000259" key="8">
    <source>
        <dbReference type="Pfam" id="PF09402"/>
    </source>
</evidence>
<feature type="region of interest" description="Disordered" evidence="7">
    <location>
        <begin position="63"/>
        <end position="237"/>
    </location>
</feature>
<dbReference type="GO" id="GO:0034399">
    <property type="term" value="C:nuclear periphery"/>
    <property type="evidence" value="ECO:0007669"/>
    <property type="project" value="TreeGrafter"/>
</dbReference>
<dbReference type="InterPro" id="IPR036361">
    <property type="entry name" value="SAP_dom_sf"/>
</dbReference>
<dbReference type="EMBL" id="ML977323">
    <property type="protein sequence ID" value="KAF2115339.1"/>
    <property type="molecule type" value="Genomic_DNA"/>
</dbReference>
<evidence type="ECO:0000256" key="3">
    <source>
        <dbReference type="ARBA" id="ARBA00022692"/>
    </source>
</evidence>
<keyword evidence="5" id="KW-0472">Membrane</keyword>
<reference evidence="10" key="1">
    <citation type="journal article" date="2020" name="Stud. Mycol.">
        <title>101 Dothideomycetes genomes: a test case for predicting lifestyles and emergence of pathogens.</title>
        <authorList>
            <person name="Haridas S."/>
            <person name="Albert R."/>
            <person name="Binder M."/>
            <person name="Bloem J."/>
            <person name="Labutti K."/>
            <person name="Salamov A."/>
            <person name="Andreopoulos B."/>
            <person name="Baker S."/>
            <person name="Barry K."/>
            <person name="Bills G."/>
            <person name="Bluhm B."/>
            <person name="Cannon C."/>
            <person name="Castanera R."/>
            <person name="Culley D."/>
            <person name="Daum C."/>
            <person name="Ezra D."/>
            <person name="Gonzalez J."/>
            <person name="Henrissat B."/>
            <person name="Kuo A."/>
            <person name="Liang C."/>
            <person name="Lipzen A."/>
            <person name="Lutzoni F."/>
            <person name="Magnuson J."/>
            <person name="Mondo S."/>
            <person name="Nolan M."/>
            <person name="Ohm R."/>
            <person name="Pangilinan J."/>
            <person name="Park H.-J."/>
            <person name="Ramirez L."/>
            <person name="Alfaro M."/>
            <person name="Sun H."/>
            <person name="Tritt A."/>
            <person name="Yoshinaga Y."/>
            <person name="Zwiers L.-H."/>
            <person name="Turgeon B."/>
            <person name="Goodwin S."/>
            <person name="Spatafora J."/>
            <person name="Crous P."/>
            <person name="Grigoriev I."/>
        </authorList>
    </citation>
    <scope>NUCLEOTIDE SEQUENCE</scope>
    <source>
        <strain evidence="10">CBS 627.86</strain>
    </source>
</reference>
<keyword evidence="2" id="KW-0597">Phosphoprotein</keyword>
<evidence type="ECO:0000256" key="4">
    <source>
        <dbReference type="ARBA" id="ARBA00022989"/>
    </source>
</evidence>
<evidence type="ECO:0000256" key="5">
    <source>
        <dbReference type="ARBA" id="ARBA00023136"/>
    </source>
</evidence>
<dbReference type="GO" id="GO:0005783">
    <property type="term" value="C:endoplasmic reticulum"/>
    <property type="evidence" value="ECO:0007669"/>
    <property type="project" value="TreeGrafter"/>
</dbReference>
<feature type="compositionally biased region" description="Polar residues" evidence="7">
    <location>
        <begin position="177"/>
        <end position="194"/>
    </location>
</feature>
<accession>A0A6A5Z771</accession>
<dbReference type="Pfam" id="PF12949">
    <property type="entry name" value="HeH"/>
    <property type="match status" value="1"/>
</dbReference>
<dbReference type="PANTHER" id="PTHR47808:SF2">
    <property type="entry name" value="LEM DOMAIN-CONTAINING PROTEIN 2"/>
    <property type="match status" value="1"/>
</dbReference>
<feature type="compositionally biased region" description="Basic and acidic residues" evidence="7">
    <location>
        <begin position="676"/>
        <end position="685"/>
    </location>
</feature>
<feature type="domain" description="HeH/LEM" evidence="9">
    <location>
        <begin position="17"/>
        <end position="51"/>
    </location>
</feature>
<feature type="compositionally biased region" description="Basic and acidic residues" evidence="7">
    <location>
        <begin position="205"/>
        <end position="214"/>
    </location>
</feature>
<evidence type="ECO:0000313" key="11">
    <source>
        <dbReference type="Proteomes" id="UP000799770"/>
    </source>
</evidence>
<gene>
    <name evidence="10" type="ORF">BDV96DRAFT_575310</name>
</gene>
<keyword evidence="11" id="KW-1185">Reference proteome</keyword>
<evidence type="ECO:0000313" key="10">
    <source>
        <dbReference type="EMBL" id="KAF2115339.1"/>
    </source>
</evidence>
<feature type="compositionally biased region" description="Basic and acidic residues" evidence="7">
    <location>
        <begin position="143"/>
        <end position="154"/>
    </location>
</feature>
<organism evidence="10 11">
    <name type="scientific">Lophiotrema nucula</name>
    <dbReference type="NCBI Taxonomy" id="690887"/>
    <lineage>
        <taxon>Eukaryota</taxon>
        <taxon>Fungi</taxon>
        <taxon>Dikarya</taxon>
        <taxon>Ascomycota</taxon>
        <taxon>Pezizomycotina</taxon>
        <taxon>Dothideomycetes</taxon>
        <taxon>Pleosporomycetidae</taxon>
        <taxon>Pleosporales</taxon>
        <taxon>Lophiotremataceae</taxon>
        <taxon>Lophiotrema</taxon>
    </lineage>
</organism>
<dbReference type="GO" id="GO:0005637">
    <property type="term" value="C:nuclear inner membrane"/>
    <property type="evidence" value="ECO:0007669"/>
    <property type="project" value="UniProtKB-SubCell"/>
</dbReference>
<feature type="domain" description="Man1/Src1-like C-terminal" evidence="8">
    <location>
        <begin position="309"/>
        <end position="635"/>
    </location>
</feature>
<dbReference type="Gene3D" id="1.10.720.30">
    <property type="entry name" value="SAP domain"/>
    <property type="match status" value="1"/>
</dbReference>
<evidence type="ECO:0000259" key="9">
    <source>
        <dbReference type="Pfam" id="PF12949"/>
    </source>
</evidence>
<keyword evidence="4" id="KW-1133">Transmembrane helix</keyword>
<name>A0A6A5Z771_9PLEO</name>
<evidence type="ECO:0000256" key="7">
    <source>
        <dbReference type="SAM" id="MobiDB-lite"/>
    </source>
</evidence>
<dbReference type="Proteomes" id="UP000799770">
    <property type="component" value="Unassembled WGS sequence"/>
</dbReference>
<comment type="subcellular location">
    <subcellularLocation>
        <location evidence="1">Nucleus inner membrane</location>
    </subcellularLocation>
</comment>
<dbReference type="OrthoDB" id="2503928at2759"/>
<dbReference type="InterPro" id="IPR041885">
    <property type="entry name" value="MAN1_winged_helix_dom"/>
</dbReference>
<sequence>MADARGEYWYLEPGQDASKITVPELRSILLKHGVNYSSAAKKATLVQLFNDHILPQAAKIQRASARTKRSTKGIEDVPSSQASTTTEDPEDETLIAPPPTTRRASRRTTRALTEEEPEPEVQAPVPSSRRKAPSSTVPNKHARAPEEEIEERPTARRTRKSATPAVKQEPLHEDESPFTQENPFQSGSSPSAPETASRDRRRKTMGFEHREKRKSDVHRRRTAQPRNDEQQDGAVVPTRRTFDVPLARAKKEELEYDGAETGEEFTPEEQLELVRERAKAGEVDILPPRQRKRRPKASGTLKALSLTLLGTAVTVLGGVWRQEKFEVGFCGIGPPATSLAGVEVPEWATPILPQCEPCPPHAMCYQGLEVVCDRDFTKQHHPLSLGGLIPLPPTCEPDSEKMRRIGVVVDRGVELLREHRAQYECGEPDKHGKVVESPEISEAELKQELASQKKKGMSQEEFDSLWSSAIGDIAGRQEVVENTDGPAGERRLASDSLAKLSLGCSIKRSLRQTVERHIWQLVLILVVLSTGLWGRNSVTSNRAMEARAKQLASNVFDRLANHAALNNQEPGAYPELGVSMTQLRDDILRTEFSSSRRQRLWERVQKKVEHNSNVRAAVREGRSGDVARMWEWIGPVQLLEDGRSSGKRESGRFNAIGSSPYDDSTLSHEMAQRNNPKWDEGRPIY</sequence>
<keyword evidence="6" id="KW-0539">Nucleus</keyword>
<feature type="region of interest" description="Disordered" evidence="7">
    <location>
        <begin position="641"/>
        <end position="685"/>
    </location>
</feature>
<dbReference type="PANTHER" id="PTHR47808">
    <property type="entry name" value="INNER NUCLEAR MEMBRANE PROTEIN HEH2-RELATED"/>
    <property type="match status" value="1"/>
</dbReference>
<evidence type="ECO:0000256" key="6">
    <source>
        <dbReference type="ARBA" id="ARBA00023242"/>
    </source>
</evidence>
<dbReference type="AlphaFoldDB" id="A0A6A5Z771"/>
<keyword evidence="3" id="KW-0812">Transmembrane</keyword>
<evidence type="ECO:0000256" key="2">
    <source>
        <dbReference type="ARBA" id="ARBA00022553"/>
    </source>
</evidence>
<dbReference type="InterPro" id="IPR018996">
    <property type="entry name" value="Man1/Src1-like_C"/>
</dbReference>
<dbReference type="Gene3D" id="1.10.10.1180">
    <property type="entry name" value="MAN1, winged-helix domain"/>
    <property type="match status" value="1"/>
</dbReference>
<dbReference type="GO" id="GO:0071763">
    <property type="term" value="P:nuclear membrane organization"/>
    <property type="evidence" value="ECO:0007669"/>
    <property type="project" value="TreeGrafter"/>
</dbReference>
<feature type="compositionally biased region" description="Basic and acidic residues" evidence="7">
    <location>
        <begin position="641"/>
        <end position="651"/>
    </location>
</feature>
<proteinExistence type="predicted"/>
<protein>
    <submittedName>
        <fullName evidence="10">Man1-Src1p-C-terminal domain-containing protein</fullName>
    </submittedName>
</protein>
<dbReference type="Pfam" id="PF09402">
    <property type="entry name" value="MSC"/>
    <property type="match status" value="1"/>
</dbReference>
<dbReference type="InterPro" id="IPR025856">
    <property type="entry name" value="HeH/LEM_domain"/>
</dbReference>
<dbReference type="InterPro" id="IPR044780">
    <property type="entry name" value="Heh2/Src1"/>
</dbReference>
<dbReference type="CDD" id="cd12935">
    <property type="entry name" value="LEM_like"/>
    <property type="match status" value="1"/>
</dbReference>
<evidence type="ECO:0000256" key="1">
    <source>
        <dbReference type="ARBA" id="ARBA00004540"/>
    </source>
</evidence>
<dbReference type="GO" id="GO:0003682">
    <property type="term" value="F:chromatin binding"/>
    <property type="evidence" value="ECO:0007669"/>
    <property type="project" value="InterPro"/>
</dbReference>